<feature type="domain" description="TRAF-type" evidence="8">
    <location>
        <begin position="2780"/>
        <end position="2824"/>
    </location>
</feature>
<accession>A0A397EBW3</accession>
<dbReference type="GO" id="GO:0008270">
    <property type="term" value="F:zinc ion binding"/>
    <property type="evidence" value="ECO:0007669"/>
    <property type="project" value="UniProtKB-KW"/>
</dbReference>
<feature type="domain" description="TRAF-type" evidence="8">
    <location>
        <begin position="4160"/>
        <end position="4207"/>
    </location>
</feature>
<proteinExistence type="predicted"/>
<dbReference type="SMART" id="SM00248">
    <property type="entry name" value="ANK"/>
    <property type="match status" value="14"/>
</dbReference>
<dbReference type="Pfam" id="PF00023">
    <property type="entry name" value="Ank"/>
    <property type="match status" value="2"/>
</dbReference>
<evidence type="ECO:0000256" key="4">
    <source>
        <dbReference type="ARBA" id="ARBA00022833"/>
    </source>
</evidence>
<dbReference type="Gene3D" id="1.25.40.20">
    <property type="entry name" value="Ankyrin repeat-containing domain"/>
    <property type="match status" value="5"/>
</dbReference>
<dbReference type="PANTHER" id="PTHR24198">
    <property type="entry name" value="ANKYRIN REPEAT AND PROTEIN KINASE DOMAIN-CONTAINING PROTEIN"/>
    <property type="match status" value="1"/>
</dbReference>
<feature type="zinc finger region" description="TRAF-type" evidence="7">
    <location>
        <begin position="2602"/>
        <end position="2645"/>
    </location>
</feature>
<keyword evidence="5 6" id="KW-0040">ANK repeat</keyword>
<feature type="repeat" description="ANK" evidence="6">
    <location>
        <begin position="3542"/>
        <end position="3566"/>
    </location>
</feature>
<feature type="zinc finger region" description="TRAF-type" evidence="7">
    <location>
        <begin position="4160"/>
        <end position="4207"/>
    </location>
</feature>
<dbReference type="PROSITE" id="PS50145">
    <property type="entry name" value="ZF_TRAF"/>
    <property type="match status" value="8"/>
</dbReference>
<dbReference type="Gene3D" id="3.30.40.10">
    <property type="entry name" value="Zinc/RING finger domain, C3HC4 (zinc finger)"/>
    <property type="match status" value="10"/>
</dbReference>
<feature type="zinc finger region" description="TRAF-type" evidence="7">
    <location>
        <begin position="2864"/>
        <end position="2918"/>
    </location>
</feature>
<feature type="domain" description="TRAF-type" evidence="8">
    <location>
        <begin position="3906"/>
        <end position="3963"/>
    </location>
</feature>
<keyword evidence="1 7" id="KW-0479">Metal-binding</keyword>
<dbReference type="Pfam" id="PF12796">
    <property type="entry name" value="Ank_2"/>
    <property type="match status" value="4"/>
</dbReference>
<dbReference type="VEuPathDB" id="FungiDB:H257_17299"/>
<dbReference type="PROSITE" id="PS50297">
    <property type="entry name" value="ANK_REP_REGION"/>
    <property type="match status" value="5"/>
</dbReference>
<evidence type="ECO:0000256" key="6">
    <source>
        <dbReference type="PROSITE-ProRule" id="PRU00023"/>
    </source>
</evidence>
<dbReference type="VEuPathDB" id="FungiDB:H257_17300"/>
<evidence type="ECO:0000256" key="2">
    <source>
        <dbReference type="ARBA" id="ARBA00022737"/>
    </source>
</evidence>
<feature type="repeat" description="ANK" evidence="6">
    <location>
        <begin position="3021"/>
        <end position="3053"/>
    </location>
</feature>
<protein>
    <recommendedName>
        <fullName evidence="8">TRAF-type domain-containing protein</fullName>
    </recommendedName>
</protein>
<feature type="zinc finger region" description="TRAF-type" evidence="7">
    <location>
        <begin position="3992"/>
        <end position="4035"/>
    </location>
</feature>
<sequence length="4285" mass="464325">MATRQHLVQVCWLVGGVAGVVGGAPCAVAGLASSLDYFRTLPVSAACGKAGPWGAAATPMDFLSTYNDDLSAACLISSCRTDFDTSASNFQAIACDEAAQLGSSLAGVRNFCRTFALTTTSPRCTDADAVDLGPLTAPCFGLVPRSTQLADVVSPDTWASYAAGVCNATSCVTSMLNRINTLSDCYFPWPALGGAPVSPKGYYKATVNSMCSLDICTDYYWWSGQTNSYLCTWQPPTNVTGSCAASLGAIYATAVSTACATAAFNGTTSLFLLQSTVLSSEYFSVAEKFAAIPTCVSDVLKVQRKLTSVANCISTELSFAINTFVQVVTSANTTTSNPLCTASESNGLLIKLNHATAVDCSVLSDKFVVWWDVLVPAQVSDLVLVAKSVACWSAAIAYANSFPTCEYVDVAKNEVATGVSAVDRFSSFLLAAQGAANPPPPPTPSRTLSPSSCFQAKNYPTYSFFNNVTLSAACVRVGPWTASAKPIDFLTSLSEFIPFACSQSACRNDFDTSASNWQSISCDEAQAFGSSLRNVYNLCKALLVAQPGNRTCTDTDIISLGGMTSQCFDQSTLSTNLVDIVVPVSVSSYATGLCNQTCLNSVLNRIDTLSSCEVDTWPHLGGYSMSPKVVYKAYVNAMCNLDLCNNYYWWSGQSNWYICGWSPPSNDFTACGAQLAAMYTTKFSTTCASAVFNTSSLTFVLDRAVLATDYFQKVPLLATSSSCVQDLTTLRTKLTALTSSCVPTTLSFAVATIQLVVTNLSSLSSNTTSCNSSETSALAAQLARPASTYCVLLSTSISTWWDVFVPEQLSDLVRVAKSVACWSAAIAYANSFPTCEYVDVAKNEVATGISAKDRFSSFLLAAQGAANPPPPPTPSRTLSPSSCFQAKNYPTYSFFNNVTLSAACVRVGPWTASAKPTDFLTSLSEFIPFACSQSACRNDIDTSASNWQSISCDEAQAFGSSLRNVYNLCKTLTLSPGNRTCTDTDSTTLGGMTSQCFGLVPTATSLVDIVLPASVSSYATTLCNQTCLTSVLNRIDTLSECALDWPTLGGAPVVSKELYKAYVNAMCNLDLCQSVNYWYYGQSTTTYVCNWTPPSSSFSSCSSKLAALYTTPFSPACLRAAFNDSYVLVVQYVVQGNYEAHTRAMHPTCILDVAAVTNKLSAISPSSCALSLQFAFETLMTVLTSTKESFSFTSATNSTWTGVCNSTQVTALIALLDAPAPRVCSKTNPAVILTWWDVYLPFHLADLAWVGTSPSCVWEATTYLNSFPSCEWVDTLTEQAVGTSVASRVGRFLLATQKHDFEGVNPFNNTASTNVITLPTSGATCGANTAAFTYYQNVPLSNTCVGPWPETATAVDLLSSSFLPAACAQNPCRQDIASSAANFQSIGTCNASQTTATSLTKLGTLCSNLTVTTNSTATRCTVADRATLVGSVPSECFGLVPSASSLLDLVLPVNLTVSYNRICASSSCVTAILNRIDSLPACWMTWDAMGGAPIIPRALYKSYVNAMCSLDLCVDMNYWWYYGTPTKYLCSWSSSSTTTSSSTCASKLAVAYTTPFSSSCVAAVWPNQTQPRTTYYVLQQVIQNDYFYLSRKLMNEPSCKLDVAAMATQLDSIASFTCAGSTSTNSILLGIKIIQTVLASPITPQEDLAVCTASEMAVVRDRLSLAPSSSCVSVLSNIKTWWDVYTPPELTDMATLVTSPQCVSSAVVFAADLPVCEWIEPTKGEFSGVGIAVATRVTSFVLAGQSVASVQSGVAIPTSSATTCYFSSAQANMFAHFRNLPFSNACAKAGGWNASVKTTDLLTTLKASLPLACALPSCRSDIDASATNLLYMPCNEAQVLGTAMTRLRSFCQSFALALPPTLPCADSDLVELGPLTAQCFNVVPDATSLVDIVLPSNLATYPAVCKVPTCVASILGRIRTLSSCSADWPSLGQAPVSAKDIYQNYVMSFCNSENFQAANDFTSCNARVANLFATTFSDACVQAQFNGQNPTFILQSTITGTAYFSLNRRLVTTPACAKNIATVASRLNSVGNCSTDLTLAINTYQAVSAIAYASNPALPLCSAVQTSQLMTLLSAPAATVCTFNHSGVLAVQWRDVFLPRHLTDLATLATPSCVAAALTYAKTFPACEYADRSNGDVVLGIDAATRISAYLVVAESFTNHSTTLNSNAAATWQPGWRLLGGLTFSRDAAVMKSKRQLKYKLQGDKPKLRSAPTPQLVQFEEAVRNRDLQTLVWLIDSGVVDVNQESAGGETALMAAVAANNVVALELLFSRAANCHGYTPMMKAAAMTVLDGSNEELVLALLRHDADMFARDRKGKAALEWARLTNNTGASRHLEMAIQAHIYASRIADADENRVTKHAHVLERHAQLCKDMQTAVAANNVVQIRALIQQATDDGMTADVFREAATSHSRYFLDVETSAGWSALTKAASVGDLPTIELLVQHGADVNLETKLRHTALTWAAYCGHKDVVQFLLQNQRADWRQGTSEGKTALIHASRNGQHVVVGILVAVLHEWSVGCSSANRAKQDYAGDDPKAPPEDKAGMDAMGYAKAEGHAQVVSVLQTAINNAQNHLDHVETLKAKTADVACNLGCGFHHAKDLIGYHQDNKCPHRMVECEFCNAKTMDMDMDEHKATTCAFRLVRCKNNCAVDSLVQSNYLSNARHMSVWMALTLEGAQLRIRRLETFLATEMDAAQLPPLALPFLRQWLSTRLKDMVEALAKMHVESTQLGLVVRYDQTTDCHLLSVQGVCTWVNLNHTYFAEDASQPNDWKCGWLTADSRNQHQDNSCPLKVVPCPLGCGQMSQQFQIDSHVKDRCIKRTLACRLGCGLSMSVEGLLAHEQTQCPLRCVECPQCQSTAVRVSEFTHHIKFMCPEWQLFCQKGCGASLRESQLDTHEALDCAHRPVVCPLRCAINCAASTLQRHLQTDCPRRLVSCPNRCGARVPAVELPTHLRNCDHRMVRCGAGSSLCARPLKAWITPQTSLDRCFAHHEHGFMWALKTSDVDTILTFLHRIHKSALDEEFTTGFTPLALACSKGDVPLVRILLLHGADVNLETSRGRTPLGEACLGRHVDVVELLLRYRAVVQHTNLHGLTTISIARQMAHDGILAVLDKRHQLELTQRRLFVAIATSNYADIETIIAGGEMAYRENHAWHLGRELAASLAALDDIRTQLTDHMNAMNVSIADSEAKQMKVVKILDSVEYNKAQLEHVQKKEAKVEAFRQVTELTVKRAIQAITAQDILGLISQTEPSPGLLVVLKAMALFNGVIPKVKRGTDVNGFSDKEWWETSQAMLMDRQFLGKLVNFRDLDVPPDVLFKVRRECLKHDAFPTVVELEPEATSEPRNPGTPNPLAKSLPLVRRVKNDMTPFLALSTWVRGVEVNQKSQAEAKLLDEKKAVVQTDLVTLDGELKNAKFDMKTAHRSLPSRQQELDRIVALEVKAAADTKLKQRRVDVCELLAFTSLNGHTPLTFAASIGNERAVRLLLNRGANGSYSDEEQRLAAKILQNAMRHYVHHIKLTGELATLSGITGFLSLKPLTQQLRRYRQCSRVALHEAAYNGHHEVLELLVEAGRAKLWQPSYVDPIAACPGQLASQPRHVVGNGMGVWKLQFRTAPLTLPDAVRLGEARLRRAVFRPKTGWDSTSSVYDDTRAVLEILLKASAKCQQDKRTEQLTRKTILRRTANQNILHGRLEIAIQAKKYAEAYALLDDGAFPDHATPGGLTVLSQACTEEVYLVNADGNTVLAVDYFLDRSSNRPSPNFESFSTFNGSPSSSFLPLVVAAHYGTVRCGRSLVSRGADVNARTTTTGTSALITAVRNNKDEFVQFLLSHGANVHVKDIHGHTALAYAAANNNDVACAMLSQAAAEVRQTLLLLGKSTEFGLCRWGCGFVGLRDDPVVENGHIVRLMHPLAAHEAAVCPKRVVRCPHGCGAVDLWSEEVPAHVEATCPLRQVPCANPKCSDILPFNRLQTHECQECPHRTVACSACGETSLAYKLPKHQAAHCRLRSTSCPACGDTLPAMDLSRHQKFDCVCRQVRCRLGCGFVESRLRTHHELSNCIMRSIPCVFGCEGGTTPERQAAHELECVLRTVGCPNRCGVQTDGGALRACDIISHVQNECPHRFVACELGCGKKVRAVDLQSHTASACTLRLVECPRCQKQMTADELDSRHPDCRARIVPCGACGLGGIVAEHLDRHKADECKMRLVQCKYAPHGCMKHPLFAYEKKEHETMECRFRLVWCPMGCGQHLVANTVQTHQAVCGMRFSTCSLGCGVEMREKDRLDHEQFDCLYHKK</sequence>
<dbReference type="InterPro" id="IPR002110">
    <property type="entry name" value="Ankyrin_rpt"/>
</dbReference>
<feature type="repeat" description="ANK" evidence="6">
    <location>
        <begin position="3459"/>
        <end position="3491"/>
    </location>
</feature>
<dbReference type="VEuPathDB" id="FungiDB:H257_17318"/>
<dbReference type="EMBL" id="QUTD01000220">
    <property type="protein sequence ID" value="RHY79902.1"/>
    <property type="molecule type" value="Genomic_DNA"/>
</dbReference>
<feature type="zinc finger region" description="TRAF-type" evidence="7">
    <location>
        <begin position="3906"/>
        <end position="3963"/>
    </location>
</feature>
<keyword evidence="2" id="KW-0677">Repeat</keyword>
<evidence type="ECO:0000313" key="9">
    <source>
        <dbReference type="EMBL" id="RHY79902.1"/>
    </source>
</evidence>
<evidence type="ECO:0000313" key="10">
    <source>
        <dbReference type="Proteomes" id="UP000266643"/>
    </source>
</evidence>
<dbReference type="Pfam" id="PF02176">
    <property type="entry name" value="zf-TRAF"/>
    <property type="match status" value="3"/>
</dbReference>
<feature type="domain" description="TRAF-type" evidence="8">
    <location>
        <begin position="2920"/>
        <end position="2966"/>
    </location>
</feature>
<dbReference type="VEuPathDB" id="FungiDB:H257_18876"/>
<feature type="domain" description="TRAF-type" evidence="8">
    <location>
        <begin position="4073"/>
        <end position="4132"/>
    </location>
</feature>
<feature type="zinc finger region" description="TRAF-type" evidence="7">
    <location>
        <begin position="4073"/>
        <end position="4132"/>
    </location>
</feature>
<feature type="domain" description="TRAF-type" evidence="8">
    <location>
        <begin position="2602"/>
        <end position="2645"/>
    </location>
</feature>
<dbReference type="PROSITE" id="PS50088">
    <property type="entry name" value="ANK_REPEAT"/>
    <property type="match status" value="7"/>
</dbReference>
<keyword evidence="4 7" id="KW-0862">Zinc</keyword>
<dbReference type="Gene3D" id="1.20.920.20">
    <property type="match status" value="1"/>
</dbReference>
<feature type="zinc finger region" description="TRAF-type" evidence="7">
    <location>
        <begin position="2780"/>
        <end position="2824"/>
    </location>
</feature>
<dbReference type="InterPro" id="IPR013083">
    <property type="entry name" value="Znf_RING/FYVE/PHD"/>
</dbReference>
<dbReference type="InterPro" id="IPR001293">
    <property type="entry name" value="Znf_TRAF"/>
</dbReference>
<keyword evidence="3 7" id="KW-0863">Zinc-finger</keyword>
<feature type="repeat" description="ANK" evidence="6">
    <location>
        <begin position="3054"/>
        <end position="3086"/>
    </location>
</feature>
<dbReference type="InterPro" id="IPR036770">
    <property type="entry name" value="Ankyrin_rpt-contain_sf"/>
</dbReference>
<comment type="caution">
    <text evidence="9">The sequence shown here is derived from an EMBL/GenBank/DDBJ whole genome shotgun (WGS) entry which is preliminary data.</text>
</comment>
<feature type="domain" description="TRAF-type" evidence="8">
    <location>
        <begin position="3992"/>
        <end position="4035"/>
    </location>
</feature>
<dbReference type="Proteomes" id="UP000266643">
    <property type="component" value="Unassembled WGS sequence"/>
</dbReference>
<feature type="repeat" description="ANK" evidence="6">
    <location>
        <begin position="3801"/>
        <end position="3833"/>
    </location>
</feature>
<name>A0A397EBW3_APHAT</name>
<feature type="repeat" description="ANK" evidence="6">
    <location>
        <begin position="3767"/>
        <end position="3799"/>
    </location>
</feature>
<reference evidence="9 10" key="1">
    <citation type="submission" date="2018-08" db="EMBL/GenBank/DDBJ databases">
        <title>Aphanomyces genome sequencing and annotation.</title>
        <authorList>
            <person name="Minardi D."/>
            <person name="Oidtmann B."/>
            <person name="Van Der Giezen M."/>
            <person name="Studholme D.J."/>
        </authorList>
    </citation>
    <scope>NUCLEOTIDE SEQUENCE [LARGE SCALE GENOMIC DNA]</scope>
    <source>
        <strain evidence="9 10">D2</strain>
    </source>
</reference>
<evidence type="ECO:0000256" key="3">
    <source>
        <dbReference type="ARBA" id="ARBA00022771"/>
    </source>
</evidence>
<dbReference type="SUPFAM" id="SSF48403">
    <property type="entry name" value="Ankyrin repeat"/>
    <property type="match status" value="3"/>
</dbReference>
<evidence type="ECO:0000256" key="1">
    <source>
        <dbReference type="ARBA" id="ARBA00022723"/>
    </source>
</evidence>
<feature type="repeat" description="ANK" evidence="6">
    <location>
        <begin position="2419"/>
        <end position="2451"/>
    </location>
</feature>
<dbReference type="PANTHER" id="PTHR24198:SF165">
    <property type="entry name" value="ANKYRIN REPEAT-CONTAINING PROTEIN-RELATED"/>
    <property type="match status" value="1"/>
</dbReference>
<organism evidence="9 10">
    <name type="scientific">Aphanomyces astaci</name>
    <name type="common">Crayfish plague agent</name>
    <dbReference type="NCBI Taxonomy" id="112090"/>
    <lineage>
        <taxon>Eukaryota</taxon>
        <taxon>Sar</taxon>
        <taxon>Stramenopiles</taxon>
        <taxon>Oomycota</taxon>
        <taxon>Saprolegniomycetes</taxon>
        <taxon>Saprolegniales</taxon>
        <taxon>Verrucalvaceae</taxon>
        <taxon>Aphanomyces</taxon>
    </lineage>
</organism>
<feature type="zinc finger region" description="TRAF-type" evidence="7">
    <location>
        <begin position="2920"/>
        <end position="2966"/>
    </location>
</feature>
<gene>
    <name evidence="9" type="ORF">DYB30_002358</name>
</gene>
<evidence type="ECO:0000256" key="7">
    <source>
        <dbReference type="PROSITE-ProRule" id="PRU00207"/>
    </source>
</evidence>
<evidence type="ECO:0000259" key="8">
    <source>
        <dbReference type="PROSITE" id="PS50145"/>
    </source>
</evidence>
<feature type="domain" description="TRAF-type" evidence="8">
    <location>
        <begin position="2864"/>
        <end position="2918"/>
    </location>
</feature>
<evidence type="ECO:0000256" key="5">
    <source>
        <dbReference type="ARBA" id="ARBA00023043"/>
    </source>
</evidence>